<dbReference type="EMBL" id="JAFFGZ010000001">
    <property type="protein sequence ID" value="KAK4647494.1"/>
    <property type="molecule type" value="Genomic_DNA"/>
</dbReference>
<feature type="chain" id="PRO_5045594985" evidence="1">
    <location>
        <begin position="30"/>
        <end position="99"/>
    </location>
</feature>
<feature type="signal peptide" evidence="1">
    <location>
        <begin position="1"/>
        <end position="29"/>
    </location>
</feature>
<sequence>MESLRPRRKRRGVMPVFLLVVAVVHHVKHFVGPHGPDGEASLDDVYRAIYIAGETNSMYTVTANAPLDIWQLLTALYGMARSHDLRMYHGVQLGYLGSA</sequence>
<comment type="caution">
    <text evidence="2">The sequence shown here is derived from an EMBL/GenBank/DDBJ whole genome shotgun (WGS) entry which is preliminary data.</text>
</comment>
<evidence type="ECO:0000313" key="3">
    <source>
        <dbReference type="Proteomes" id="UP001322138"/>
    </source>
</evidence>
<reference evidence="2 3" key="1">
    <citation type="journal article" date="2023" name="bioRxiv">
        <title>High-quality genome assemblies of four members of thePodospora anserinaspecies complex.</title>
        <authorList>
            <person name="Ament-Velasquez S.L."/>
            <person name="Vogan A.A."/>
            <person name="Wallerman O."/>
            <person name="Hartmann F."/>
            <person name="Gautier V."/>
            <person name="Silar P."/>
            <person name="Giraud T."/>
            <person name="Johannesson H."/>
        </authorList>
    </citation>
    <scope>NUCLEOTIDE SEQUENCE [LARGE SCALE GENOMIC DNA]</scope>
    <source>
        <strain evidence="2 3">CBS 112042</strain>
    </source>
</reference>
<dbReference type="RefSeq" id="XP_062736470.1">
    <property type="nucleotide sequence ID" value="XM_062871749.1"/>
</dbReference>
<name>A0ABR0FUA3_9PEZI</name>
<dbReference type="Proteomes" id="UP001322138">
    <property type="component" value="Unassembled WGS sequence"/>
</dbReference>
<gene>
    <name evidence="2" type="ORF">QC761_0001550</name>
</gene>
<evidence type="ECO:0000313" key="2">
    <source>
        <dbReference type="EMBL" id="KAK4647494.1"/>
    </source>
</evidence>
<evidence type="ECO:0000256" key="1">
    <source>
        <dbReference type="SAM" id="SignalP"/>
    </source>
</evidence>
<protein>
    <submittedName>
        <fullName evidence="2">Uncharacterized protein</fullName>
    </submittedName>
</protein>
<dbReference type="GeneID" id="87890804"/>
<organism evidence="2 3">
    <name type="scientific">Podospora bellae-mahoneyi</name>
    <dbReference type="NCBI Taxonomy" id="2093777"/>
    <lineage>
        <taxon>Eukaryota</taxon>
        <taxon>Fungi</taxon>
        <taxon>Dikarya</taxon>
        <taxon>Ascomycota</taxon>
        <taxon>Pezizomycotina</taxon>
        <taxon>Sordariomycetes</taxon>
        <taxon>Sordariomycetidae</taxon>
        <taxon>Sordariales</taxon>
        <taxon>Podosporaceae</taxon>
        <taxon>Podospora</taxon>
    </lineage>
</organism>
<keyword evidence="1" id="KW-0732">Signal</keyword>
<accession>A0ABR0FUA3</accession>
<keyword evidence="3" id="KW-1185">Reference proteome</keyword>
<proteinExistence type="predicted"/>